<evidence type="ECO:0000256" key="1">
    <source>
        <dbReference type="SAM" id="MobiDB-lite"/>
    </source>
</evidence>
<comment type="caution">
    <text evidence="2">The sequence shown here is derived from an EMBL/GenBank/DDBJ whole genome shotgun (WGS) entry which is preliminary data.</text>
</comment>
<reference evidence="2 3" key="1">
    <citation type="journal article" date="2017" name="BMC Genomics">
        <title>Genome sequencing of 39 Akkermansia muciniphila isolates reveals its population structure, genomic and functional diverisity, and global distribution in mammalian gut microbiotas.</title>
        <authorList>
            <person name="Guo X."/>
            <person name="Li S."/>
            <person name="Zhang J."/>
            <person name="Wu F."/>
            <person name="Li X."/>
            <person name="Wu D."/>
            <person name="Zhang M."/>
            <person name="Ou Z."/>
            <person name="Jie Z."/>
            <person name="Yan Q."/>
            <person name="Li P."/>
            <person name="Yi J."/>
            <person name="Peng Y."/>
        </authorList>
    </citation>
    <scope>NUCLEOTIDE SEQUENCE [LARGE SCALE GENOMIC DNA]</scope>
    <source>
        <strain evidence="2 3">GP24</strain>
    </source>
</reference>
<protein>
    <submittedName>
        <fullName evidence="2">Uncharacterized protein</fullName>
    </submittedName>
</protein>
<name>A0A2N8HFY1_9BACT</name>
<feature type="region of interest" description="Disordered" evidence="1">
    <location>
        <begin position="51"/>
        <end position="91"/>
    </location>
</feature>
<dbReference type="AlphaFoldDB" id="A0A2N8HFY1"/>
<accession>A0A2N8HFY1</accession>
<gene>
    <name evidence="2" type="ORF">CXU22_02675</name>
</gene>
<sequence>MSAGLIPLRGPFSHISHIRIQKHRQPSHIFFPLSKPAHSFLGCTCSLPERLRHPPASKSTSRSLLFKTLLRGKTEQQKTPPSFSEDGVSKS</sequence>
<proteinExistence type="predicted"/>
<evidence type="ECO:0000313" key="2">
    <source>
        <dbReference type="EMBL" id="PNC19405.1"/>
    </source>
</evidence>
<evidence type="ECO:0000313" key="3">
    <source>
        <dbReference type="Proteomes" id="UP000236000"/>
    </source>
</evidence>
<dbReference type="Proteomes" id="UP000236000">
    <property type="component" value="Unassembled WGS sequence"/>
</dbReference>
<dbReference type="EMBL" id="PJKA01000004">
    <property type="protein sequence ID" value="PNC19405.1"/>
    <property type="molecule type" value="Genomic_DNA"/>
</dbReference>
<organism evidence="2 3">
    <name type="scientific">Akkermansia muciniphila</name>
    <dbReference type="NCBI Taxonomy" id="239935"/>
    <lineage>
        <taxon>Bacteria</taxon>
        <taxon>Pseudomonadati</taxon>
        <taxon>Verrucomicrobiota</taxon>
        <taxon>Verrucomicrobiia</taxon>
        <taxon>Verrucomicrobiales</taxon>
        <taxon>Akkermansiaceae</taxon>
        <taxon>Akkermansia</taxon>
    </lineage>
</organism>